<feature type="transmembrane region" description="Helical" evidence="1">
    <location>
        <begin position="7"/>
        <end position="24"/>
    </location>
</feature>
<keyword evidence="1" id="KW-1133">Transmembrane helix</keyword>
<keyword evidence="3" id="KW-1185">Reference proteome</keyword>
<proteinExistence type="predicted"/>
<gene>
    <name evidence="2" type="ORF">SAMN04489844_3959</name>
</gene>
<sequence length="57" mass="6014">MNRRTLSFIALAISMFYGVGFVVIPDGSRSGYAVIGAVVVALAWVASGRFGKPDHQG</sequence>
<keyword evidence="1" id="KW-0472">Membrane</keyword>
<accession>A0A1H4YXA4</accession>
<dbReference type="RefSeq" id="WP_175539761.1">
    <property type="nucleotide sequence ID" value="NZ_FNRT01000002.1"/>
</dbReference>
<name>A0A1H4YXA4_9ACTN</name>
<dbReference type="STRING" id="402596.SAMN04489844_3959"/>
<protein>
    <submittedName>
        <fullName evidence="2">Uncharacterized protein</fullName>
    </submittedName>
</protein>
<evidence type="ECO:0000313" key="2">
    <source>
        <dbReference type="EMBL" id="SED22622.1"/>
    </source>
</evidence>
<organism evidence="2 3">
    <name type="scientific">Nocardioides exalbidus</name>
    <dbReference type="NCBI Taxonomy" id="402596"/>
    <lineage>
        <taxon>Bacteria</taxon>
        <taxon>Bacillati</taxon>
        <taxon>Actinomycetota</taxon>
        <taxon>Actinomycetes</taxon>
        <taxon>Propionibacteriales</taxon>
        <taxon>Nocardioidaceae</taxon>
        <taxon>Nocardioides</taxon>
    </lineage>
</organism>
<reference evidence="3" key="1">
    <citation type="submission" date="2016-10" db="EMBL/GenBank/DDBJ databases">
        <authorList>
            <person name="Varghese N."/>
            <person name="Submissions S."/>
        </authorList>
    </citation>
    <scope>NUCLEOTIDE SEQUENCE [LARGE SCALE GENOMIC DNA]</scope>
    <source>
        <strain evidence="3">DSM 22017</strain>
    </source>
</reference>
<keyword evidence="1" id="KW-0812">Transmembrane</keyword>
<dbReference type="AlphaFoldDB" id="A0A1H4YXA4"/>
<dbReference type="Proteomes" id="UP000198742">
    <property type="component" value="Unassembled WGS sequence"/>
</dbReference>
<evidence type="ECO:0000256" key="1">
    <source>
        <dbReference type="SAM" id="Phobius"/>
    </source>
</evidence>
<feature type="transmembrane region" description="Helical" evidence="1">
    <location>
        <begin position="30"/>
        <end position="47"/>
    </location>
</feature>
<evidence type="ECO:0000313" key="3">
    <source>
        <dbReference type="Proteomes" id="UP000198742"/>
    </source>
</evidence>
<dbReference type="EMBL" id="FNRT01000002">
    <property type="protein sequence ID" value="SED22622.1"/>
    <property type="molecule type" value="Genomic_DNA"/>
</dbReference>